<accession>A0A517QGF5</accession>
<protein>
    <submittedName>
        <fullName evidence="1">Uncharacterized protein</fullName>
    </submittedName>
</protein>
<keyword evidence="2" id="KW-1185">Reference proteome</keyword>
<reference evidence="1 2" key="1">
    <citation type="submission" date="2019-03" db="EMBL/GenBank/DDBJ databases">
        <title>Deep-cultivation of Planctomycetes and their phenomic and genomic characterization uncovers novel biology.</title>
        <authorList>
            <person name="Wiegand S."/>
            <person name="Jogler M."/>
            <person name="Boedeker C."/>
            <person name="Pinto D."/>
            <person name="Vollmers J."/>
            <person name="Rivas-Marin E."/>
            <person name="Kohn T."/>
            <person name="Peeters S.H."/>
            <person name="Heuer A."/>
            <person name="Rast P."/>
            <person name="Oberbeckmann S."/>
            <person name="Bunk B."/>
            <person name="Jeske O."/>
            <person name="Meyerdierks A."/>
            <person name="Storesund J.E."/>
            <person name="Kallscheuer N."/>
            <person name="Luecker S."/>
            <person name="Lage O.M."/>
            <person name="Pohl T."/>
            <person name="Merkel B.J."/>
            <person name="Hornburger P."/>
            <person name="Mueller R.-W."/>
            <person name="Bruemmer F."/>
            <person name="Labrenz M."/>
            <person name="Spormann A.M."/>
            <person name="Op den Camp H."/>
            <person name="Overmann J."/>
            <person name="Amann R."/>
            <person name="Jetten M.S.M."/>
            <person name="Mascher T."/>
            <person name="Medema M.H."/>
            <person name="Devos D.P."/>
            <person name="Kaster A.-K."/>
            <person name="Ovreas L."/>
            <person name="Rohde M."/>
            <person name="Galperin M.Y."/>
            <person name="Jogler C."/>
        </authorList>
    </citation>
    <scope>NUCLEOTIDE SEQUENCE [LARGE SCALE GENOMIC DNA]</scope>
    <source>
        <strain evidence="1 2">Enr10</strain>
    </source>
</reference>
<dbReference type="EMBL" id="CP037421">
    <property type="protein sequence ID" value="QDT30675.1"/>
    <property type="molecule type" value="Genomic_DNA"/>
</dbReference>
<organism evidence="1 2">
    <name type="scientific">Gimesia panareensis</name>
    <dbReference type="NCBI Taxonomy" id="2527978"/>
    <lineage>
        <taxon>Bacteria</taxon>
        <taxon>Pseudomonadati</taxon>
        <taxon>Planctomycetota</taxon>
        <taxon>Planctomycetia</taxon>
        <taxon>Planctomycetales</taxon>
        <taxon>Planctomycetaceae</taxon>
        <taxon>Gimesia</taxon>
    </lineage>
</organism>
<dbReference type="AlphaFoldDB" id="A0A517QGF5"/>
<gene>
    <name evidence="1" type="ORF">Enr10x_60430</name>
</gene>
<dbReference type="Proteomes" id="UP000315647">
    <property type="component" value="Chromosome"/>
</dbReference>
<evidence type="ECO:0000313" key="2">
    <source>
        <dbReference type="Proteomes" id="UP000315647"/>
    </source>
</evidence>
<proteinExistence type="predicted"/>
<name>A0A517QGF5_9PLAN</name>
<sequence>MYEKKTGENRPHFKAGLPIYLHSQRDQEHLMNYI</sequence>
<evidence type="ECO:0000313" key="1">
    <source>
        <dbReference type="EMBL" id="QDT30675.1"/>
    </source>
</evidence>